<dbReference type="EMBL" id="ML741783">
    <property type="protein sequence ID" value="KAE8328839.1"/>
    <property type="molecule type" value="Genomic_DNA"/>
</dbReference>
<sequence length="86" mass="9878">MKIFRLKDHRSSLTLLGEPKKAKRREGEKRQKKKGHSKKKEGKKGRAAQYSSSFANWEGNGLIPFFLFVPTILKPAFHVIGLCCYE</sequence>
<protein>
    <submittedName>
        <fullName evidence="2">Uncharacterized protein</fullName>
    </submittedName>
</protein>
<proteinExistence type="predicted"/>
<feature type="region of interest" description="Disordered" evidence="1">
    <location>
        <begin position="1"/>
        <end position="48"/>
    </location>
</feature>
<evidence type="ECO:0000256" key="1">
    <source>
        <dbReference type="SAM" id="MobiDB-lite"/>
    </source>
</evidence>
<dbReference type="Proteomes" id="UP000325945">
    <property type="component" value="Unassembled WGS sequence"/>
</dbReference>
<keyword evidence="3" id="KW-1185">Reference proteome</keyword>
<dbReference type="AlphaFoldDB" id="A0A5N6X9W0"/>
<reference evidence="3" key="1">
    <citation type="submission" date="2019-04" db="EMBL/GenBank/DDBJ databases">
        <title>Friends and foes A comparative genomics studyof 23 Aspergillus species from section Flavi.</title>
        <authorList>
            <consortium name="DOE Joint Genome Institute"/>
            <person name="Kjaerbolling I."/>
            <person name="Vesth T."/>
            <person name="Frisvad J.C."/>
            <person name="Nybo J.L."/>
            <person name="Theobald S."/>
            <person name="Kildgaard S."/>
            <person name="Isbrandt T."/>
            <person name="Kuo A."/>
            <person name="Sato A."/>
            <person name="Lyhne E.K."/>
            <person name="Kogle M.E."/>
            <person name="Wiebenga A."/>
            <person name="Kun R.S."/>
            <person name="Lubbers R.J."/>
            <person name="Makela M.R."/>
            <person name="Barry K."/>
            <person name="Chovatia M."/>
            <person name="Clum A."/>
            <person name="Daum C."/>
            <person name="Haridas S."/>
            <person name="He G."/>
            <person name="LaButti K."/>
            <person name="Lipzen A."/>
            <person name="Mondo S."/>
            <person name="Riley R."/>
            <person name="Salamov A."/>
            <person name="Simmons B.A."/>
            <person name="Magnuson J.K."/>
            <person name="Henrissat B."/>
            <person name="Mortensen U.H."/>
            <person name="Larsen T.O."/>
            <person name="Devries R.P."/>
            <person name="Grigoriev I.V."/>
            <person name="Machida M."/>
            <person name="Baker S.E."/>
            <person name="Andersen M.R."/>
        </authorList>
    </citation>
    <scope>NUCLEOTIDE SEQUENCE [LARGE SCALE GENOMIC DNA]</scope>
    <source>
        <strain evidence="3">CBS 130017</strain>
    </source>
</reference>
<accession>A0A5N6X9W0</accession>
<evidence type="ECO:0000313" key="2">
    <source>
        <dbReference type="EMBL" id="KAE8328839.1"/>
    </source>
</evidence>
<name>A0A5N6X9W0_9EURO</name>
<gene>
    <name evidence="2" type="ORF">BDV39DRAFT_63812</name>
</gene>
<feature type="compositionally biased region" description="Basic and acidic residues" evidence="1">
    <location>
        <begin position="1"/>
        <end position="11"/>
    </location>
</feature>
<organism evidence="2 3">
    <name type="scientific">Aspergillus sergii</name>
    <dbReference type="NCBI Taxonomy" id="1034303"/>
    <lineage>
        <taxon>Eukaryota</taxon>
        <taxon>Fungi</taxon>
        <taxon>Dikarya</taxon>
        <taxon>Ascomycota</taxon>
        <taxon>Pezizomycotina</taxon>
        <taxon>Eurotiomycetes</taxon>
        <taxon>Eurotiomycetidae</taxon>
        <taxon>Eurotiales</taxon>
        <taxon>Aspergillaceae</taxon>
        <taxon>Aspergillus</taxon>
        <taxon>Aspergillus subgen. Circumdati</taxon>
    </lineage>
</organism>
<evidence type="ECO:0000313" key="3">
    <source>
        <dbReference type="Proteomes" id="UP000325945"/>
    </source>
</evidence>
<feature type="compositionally biased region" description="Basic residues" evidence="1">
    <location>
        <begin position="30"/>
        <end position="46"/>
    </location>
</feature>